<evidence type="ECO:0000256" key="1">
    <source>
        <dbReference type="ARBA" id="ARBA00005725"/>
    </source>
</evidence>
<keyword evidence="6" id="KW-1185">Reference proteome</keyword>
<dbReference type="InterPro" id="IPR051609">
    <property type="entry name" value="NmrA/Isoflavone_reductase-like"/>
</dbReference>
<dbReference type="Proteomes" id="UP000736672">
    <property type="component" value="Unassembled WGS sequence"/>
</dbReference>
<organism evidence="5 6">
    <name type="scientific">Fusarium solani</name>
    <name type="common">Filamentous fungus</name>
    <dbReference type="NCBI Taxonomy" id="169388"/>
    <lineage>
        <taxon>Eukaryota</taxon>
        <taxon>Fungi</taxon>
        <taxon>Dikarya</taxon>
        <taxon>Ascomycota</taxon>
        <taxon>Pezizomycotina</taxon>
        <taxon>Sordariomycetes</taxon>
        <taxon>Hypocreomycetidae</taxon>
        <taxon>Hypocreales</taxon>
        <taxon>Nectriaceae</taxon>
        <taxon>Fusarium</taxon>
        <taxon>Fusarium solani species complex</taxon>
    </lineage>
</organism>
<evidence type="ECO:0000256" key="3">
    <source>
        <dbReference type="ARBA" id="ARBA00023002"/>
    </source>
</evidence>
<dbReference type="InterPro" id="IPR008030">
    <property type="entry name" value="NmrA-like"/>
</dbReference>
<evidence type="ECO:0000313" key="5">
    <source>
        <dbReference type="EMBL" id="KAH7276188.1"/>
    </source>
</evidence>
<dbReference type="InterPro" id="IPR036291">
    <property type="entry name" value="NAD(P)-bd_dom_sf"/>
</dbReference>
<sequence length="313" mass="34661">MVKIAIAGGSGNLGQEVIDGLAATGKHEILLKDIPSDTSPKGVKWIKADYQDPAQLKGVLQGVDTVLSFIVAHLDAGGVAQKNLIDACVAAGVRRFAPSEWFSSSFENFPWYESKGIVREYLETLNKYEKVLEYSLFHPGLFLDELVYPHRSSKYVIPLEFTISFEKRRALILEGSEDARISLTTVHDIVQVVTRAVDYEGVWPVVGGIRGNSITIGQLIALGEKIRGPFKVEKLLAQDLKAGVVKSDWKLKIEHPAIGAEQAEAWGEMVSRCMLLALQAGEVDCSDEWNQLLPGYEFTQAEDFLVKWWDGKP</sequence>
<dbReference type="AlphaFoldDB" id="A0A9P9RF40"/>
<keyword evidence="2" id="KW-0521">NADP</keyword>
<evidence type="ECO:0000259" key="4">
    <source>
        <dbReference type="Pfam" id="PF05368"/>
    </source>
</evidence>
<dbReference type="PANTHER" id="PTHR47706:SF4">
    <property type="entry name" value="NMRA-LIKE DOMAIN-CONTAINING PROTEIN"/>
    <property type="match status" value="1"/>
</dbReference>
<gene>
    <name evidence="5" type="ORF">B0J15DRAFT_541158</name>
</gene>
<reference evidence="5" key="1">
    <citation type="journal article" date="2021" name="Nat. Commun.">
        <title>Genetic determinants of endophytism in the Arabidopsis root mycobiome.</title>
        <authorList>
            <person name="Mesny F."/>
            <person name="Miyauchi S."/>
            <person name="Thiergart T."/>
            <person name="Pickel B."/>
            <person name="Atanasova L."/>
            <person name="Karlsson M."/>
            <person name="Huettel B."/>
            <person name="Barry K.W."/>
            <person name="Haridas S."/>
            <person name="Chen C."/>
            <person name="Bauer D."/>
            <person name="Andreopoulos W."/>
            <person name="Pangilinan J."/>
            <person name="LaButti K."/>
            <person name="Riley R."/>
            <person name="Lipzen A."/>
            <person name="Clum A."/>
            <person name="Drula E."/>
            <person name="Henrissat B."/>
            <person name="Kohler A."/>
            <person name="Grigoriev I.V."/>
            <person name="Martin F.M."/>
            <person name="Hacquard S."/>
        </authorList>
    </citation>
    <scope>NUCLEOTIDE SEQUENCE</scope>
    <source>
        <strain evidence="5">FSSC 5 MPI-SDFR-AT-0091</strain>
    </source>
</reference>
<name>A0A9P9RF40_FUSSL</name>
<comment type="similarity">
    <text evidence="1">Belongs to the NmrA-type oxidoreductase family. Isoflavone reductase subfamily.</text>
</comment>
<comment type="caution">
    <text evidence="5">The sequence shown here is derived from an EMBL/GenBank/DDBJ whole genome shotgun (WGS) entry which is preliminary data.</text>
</comment>
<dbReference type="Pfam" id="PF05368">
    <property type="entry name" value="NmrA"/>
    <property type="match status" value="1"/>
</dbReference>
<dbReference type="GO" id="GO:0016491">
    <property type="term" value="F:oxidoreductase activity"/>
    <property type="evidence" value="ECO:0007669"/>
    <property type="project" value="UniProtKB-KW"/>
</dbReference>
<dbReference type="PANTHER" id="PTHR47706">
    <property type="entry name" value="NMRA-LIKE FAMILY PROTEIN"/>
    <property type="match status" value="1"/>
</dbReference>
<keyword evidence="3" id="KW-0560">Oxidoreductase</keyword>
<feature type="domain" description="NmrA-like" evidence="4">
    <location>
        <begin position="3"/>
        <end position="149"/>
    </location>
</feature>
<dbReference type="EMBL" id="JAGTJS010000001">
    <property type="protein sequence ID" value="KAH7276188.1"/>
    <property type="molecule type" value="Genomic_DNA"/>
</dbReference>
<accession>A0A9P9RF40</accession>
<proteinExistence type="inferred from homology"/>
<evidence type="ECO:0000313" key="6">
    <source>
        <dbReference type="Proteomes" id="UP000736672"/>
    </source>
</evidence>
<protein>
    <recommendedName>
        <fullName evidence="4">NmrA-like domain-containing protein</fullName>
    </recommendedName>
</protein>
<dbReference type="Gene3D" id="3.40.50.720">
    <property type="entry name" value="NAD(P)-binding Rossmann-like Domain"/>
    <property type="match status" value="1"/>
</dbReference>
<dbReference type="OrthoDB" id="10000533at2759"/>
<dbReference type="SUPFAM" id="SSF51735">
    <property type="entry name" value="NAD(P)-binding Rossmann-fold domains"/>
    <property type="match status" value="1"/>
</dbReference>
<evidence type="ECO:0000256" key="2">
    <source>
        <dbReference type="ARBA" id="ARBA00022857"/>
    </source>
</evidence>